<dbReference type="Proteomes" id="UP001519309">
    <property type="component" value="Unassembled WGS sequence"/>
</dbReference>
<dbReference type="EMBL" id="JAGGLP010000023">
    <property type="protein sequence ID" value="MBP2054686.1"/>
    <property type="molecule type" value="Genomic_DNA"/>
</dbReference>
<reference evidence="8 10" key="2">
    <citation type="submission" date="2021-03" db="EMBL/GenBank/DDBJ databases">
        <title>Genomic Encyclopedia of Type Strains, Phase IV (KMG-IV): sequencing the most valuable type-strain genomes for metagenomic binning, comparative biology and taxonomic classification.</title>
        <authorList>
            <person name="Goeker M."/>
        </authorList>
    </citation>
    <scope>NUCLEOTIDE SEQUENCE [LARGE SCALE GENOMIC DNA]</scope>
    <source>
        <strain evidence="8 10">DSM 40499</strain>
    </source>
</reference>
<dbReference type="GO" id="GO:0016874">
    <property type="term" value="F:ligase activity"/>
    <property type="evidence" value="ECO:0007669"/>
    <property type="project" value="UniProtKB-KW"/>
</dbReference>
<keyword evidence="10" id="KW-1185">Reference proteome</keyword>
<evidence type="ECO:0000256" key="1">
    <source>
        <dbReference type="ARBA" id="ARBA00022598"/>
    </source>
</evidence>
<dbReference type="InterPro" id="IPR011761">
    <property type="entry name" value="ATP-grasp"/>
</dbReference>
<evidence type="ECO:0000313" key="9">
    <source>
        <dbReference type="Proteomes" id="UP000092659"/>
    </source>
</evidence>
<dbReference type="Pfam" id="PF18603">
    <property type="entry name" value="LAL_C2"/>
    <property type="match status" value="1"/>
</dbReference>
<dbReference type="GO" id="GO:0006164">
    <property type="term" value="P:purine nucleotide biosynthetic process"/>
    <property type="evidence" value="ECO:0007669"/>
    <property type="project" value="UniProtKB-KW"/>
</dbReference>
<dbReference type="OrthoDB" id="24041at2"/>
<gene>
    <name evidence="7" type="ORF">AVL59_31650</name>
    <name evidence="8" type="ORF">J2Z21_007696</name>
</gene>
<evidence type="ECO:0000256" key="3">
    <source>
        <dbReference type="ARBA" id="ARBA00022755"/>
    </source>
</evidence>
<reference evidence="7 9" key="1">
    <citation type="submission" date="2016-06" db="EMBL/GenBank/DDBJ databases">
        <title>Complete genome sequence of Streptomyces griseochromogenes ATCC 14511, the Blasticidin S producer.</title>
        <authorList>
            <person name="Wu L."/>
        </authorList>
    </citation>
    <scope>NUCLEOTIDE SEQUENCE [LARGE SCALE GENOMIC DNA]</scope>
    <source>
        <strain evidence="7 9">ATCC 14511</strain>
    </source>
</reference>
<dbReference type="Gene3D" id="3.30.470.20">
    <property type="entry name" value="ATP-grasp fold, B domain"/>
    <property type="match status" value="1"/>
</dbReference>
<dbReference type="STRING" id="68214.AVL59_31650"/>
<dbReference type="Proteomes" id="UP000092659">
    <property type="component" value="Chromosome"/>
</dbReference>
<proteinExistence type="predicted"/>
<dbReference type="InterPro" id="IPR013815">
    <property type="entry name" value="ATP_grasp_subdomain_1"/>
</dbReference>
<dbReference type="KEGG" id="sgs:AVL59_31650"/>
<evidence type="ECO:0000256" key="2">
    <source>
        <dbReference type="ARBA" id="ARBA00022741"/>
    </source>
</evidence>
<dbReference type="Gene3D" id="3.40.50.20">
    <property type="match status" value="1"/>
</dbReference>
<dbReference type="PROSITE" id="PS50975">
    <property type="entry name" value="ATP_GRASP"/>
    <property type="match status" value="1"/>
</dbReference>
<dbReference type="GO" id="GO:0046872">
    <property type="term" value="F:metal ion binding"/>
    <property type="evidence" value="ECO:0007669"/>
    <property type="project" value="InterPro"/>
</dbReference>
<accession>A0A1B1B3U0</accession>
<dbReference type="InterPro" id="IPR003135">
    <property type="entry name" value="ATP-grasp_carboxylate-amine"/>
</dbReference>
<organism evidence="7 9">
    <name type="scientific">Streptomyces griseochromogenes</name>
    <dbReference type="NCBI Taxonomy" id="68214"/>
    <lineage>
        <taxon>Bacteria</taxon>
        <taxon>Bacillati</taxon>
        <taxon>Actinomycetota</taxon>
        <taxon>Actinomycetes</taxon>
        <taxon>Kitasatosporales</taxon>
        <taxon>Streptomycetaceae</taxon>
        <taxon>Streptomyces</taxon>
    </lineage>
</organism>
<evidence type="ECO:0000259" key="6">
    <source>
        <dbReference type="PROSITE" id="PS50975"/>
    </source>
</evidence>
<dbReference type="PANTHER" id="PTHR43585">
    <property type="entry name" value="FUMIPYRROLE BIOSYNTHESIS PROTEIN C"/>
    <property type="match status" value="1"/>
</dbReference>
<dbReference type="Pfam" id="PF02222">
    <property type="entry name" value="ATP-grasp"/>
    <property type="match status" value="1"/>
</dbReference>
<evidence type="ECO:0000256" key="5">
    <source>
        <dbReference type="PROSITE-ProRule" id="PRU00409"/>
    </source>
</evidence>
<keyword evidence="2 5" id="KW-0547">Nucleotide-binding</keyword>
<dbReference type="InterPro" id="IPR052032">
    <property type="entry name" value="ATP-dep_AA_Ligase"/>
</dbReference>
<sequence>MPARLFESPGAERVSVVTETGHTHRFPLGVDIVEVSDIRDCGEVLRAAVSVARREPVEHIVTPVEFSQATGGYVRSTLGLPGLGYESALGFSNKYVMKRRLREAGLPVTEFAQVLALEEVPRAAERTGWPCVVKPVFGGGCLDVVVFESRAHFDAFAASPEADSLRESRDPLIVERFVPMDAEYHCDGVVHDGEVQFAAASRYFTPLLGQIDNFSGSYFLPDGHPDLAPALDLHARAVRALGMRSGVTHLELFKTRDGFLVGEIACRPAGGGITEALDLQYGVDLWQAFWDTSIGRAPRCEPRRRDGIVVNADFPTRPGRITRLAAEAELAALPGVIRARMTMAVGDVIPVDLTSSTSPGLVFYEARDEQQVASRLDHIRDAYFLETTAP</sequence>
<dbReference type="RefSeq" id="WP_067311358.1">
    <property type="nucleotide sequence ID" value="NZ_CP016279.1"/>
</dbReference>
<dbReference type="AlphaFoldDB" id="A0A1B1B3U0"/>
<name>A0A1B1B3U0_9ACTN</name>
<dbReference type="Gene3D" id="3.30.1490.20">
    <property type="entry name" value="ATP-grasp fold, A domain"/>
    <property type="match status" value="1"/>
</dbReference>
<dbReference type="EMBL" id="CP016279">
    <property type="protein sequence ID" value="ANP53487.1"/>
    <property type="molecule type" value="Genomic_DNA"/>
</dbReference>
<evidence type="ECO:0000313" key="7">
    <source>
        <dbReference type="EMBL" id="ANP53487.1"/>
    </source>
</evidence>
<dbReference type="GO" id="GO:0005524">
    <property type="term" value="F:ATP binding"/>
    <property type="evidence" value="ECO:0007669"/>
    <property type="project" value="UniProtKB-UniRule"/>
</dbReference>
<feature type="domain" description="ATP-grasp" evidence="6">
    <location>
        <begin position="98"/>
        <end position="294"/>
    </location>
</feature>
<dbReference type="PANTHER" id="PTHR43585:SF2">
    <property type="entry name" value="ATP-GRASP ENZYME FSQD"/>
    <property type="match status" value="1"/>
</dbReference>
<keyword evidence="3" id="KW-0658">Purine biosynthesis</keyword>
<evidence type="ECO:0000256" key="4">
    <source>
        <dbReference type="ARBA" id="ARBA00022840"/>
    </source>
</evidence>
<dbReference type="InterPro" id="IPR040570">
    <property type="entry name" value="LAL_C2"/>
</dbReference>
<keyword evidence="1" id="KW-0436">Ligase</keyword>
<keyword evidence="4 5" id="KW-0067">ATP-binding</keyword>
<dbReference type="SUPFAM" id="SSF56059">
    <property type="entry name" value="Glutathione synthetase ATP-binding domain-like"/>
    <property type="match status" value="1"/>
</dbReference>
<protein>
    <submittedName>
        <fullName evidence="8">Biotin carboxylase</fullName>
    </submittedName>
</protein>
<evidence type="ECO:0000313" key="10">
    <source>
        <dbReference type="Proteomes" id="UP001519309"/>
    </source>
</evidence>
<evidence type="ECO:0000313" key="8">
    <source>
        <dbReference type="EMBL" id="MBP2054686.1"/>
    </source>
</evidence>